<accession>A0A383E0J6</accession>
<feature type="non-terminal residue" evidence="1">
    <location>
        <position position="233"/>
    </location>
</feature>
<protein>
    <submittedName>
        <fullName evidence="1">Uncharacterized protein</fullName>
    </submittedName>
</protein>
<organism evidence="1">
    <name type="scientific">marine metagenome</name>
    <dbReference type="NCBI Taxonomy" id="408172"/>
    <lineage>
        <taxon>unclassified sequences</taxon>
        <taxon>metagenomes</taxon>
        <taxon>ecological metagenomes</taxon>
    </lineage>
</organism>
<dbReference type="EMBL" id="UINC01221773">
    <property type="protein sequence ID" value="SVE50241.1"/>
    <property type="molecule type" value="Genomic_DNA"/>
</dbReference>
<sequence>SDTLSPPVEFYDGSLQTTLPNSPYGEGLPKKKWRLISVPAELEDPNVVNTLGDELDGMPNSRKWRIFEPENSGGGGSGWKKPEEFSVGKGYWLIQAIDEKVFLSTGVGKTIPLTGYDMTLEPGWNMIGSPYTFPMTPNLDAVSFYGPLTYGNGSEGWSEESTMLPWSGYLIYNRLSDVKTVRLEPLDFSSMTNTRTLARESSDGEWKLQLNAEGENYSDIGNIIGRLSDAEEG</sequence>
<name>A0A383E0J6_9ZZZZ</name>
<evidence type="ECO:0000313" key="1">
    <source>
        <dbReference type="EMBL" id="SVE50241.1"/>
    </source>
</evidence>
<feature type="non-terminal residue" evidence="1">
    <location>
        <position position="1"/>
    </location>
</feature>
<dbReference type="AlphaFoldDB" id="A0A383E0J6"/>
<gene>
    <name evidence="1" type="ORF">METZ01_LOCUS503095</name>
</gene>
<reference evidence="1" key="1">
    <citation type="submission" date="2018-05" db="EMBL/GenBank/DDBJ databases">
        <authorList>
            <person name="Lanie J.A."/>
            <person name="Ng W.-L."/>
            <person name="Kazmierczak K.M."/>
            <person name="Andrzejewski T.M."/>
            <person name="Davidsen T.M."/>
            <person name="Wayne K.J."/>
            <person name="Tettelin H."/>
            <person name="Glass J.I."/>
            <person name="Rusch D."/>
            <person name="Podicherti R."/>
            <person name="Tsui H.-C.T."/>
            <person name="Winkler M.E."/>
        </authorList>
    </citation>
    <scope>NUCLEOTIDE SEQUENCE</scope>
</reference>
<proteinExistence type="predicted"/>